<dbReference type="Gene3D" id="3.40.640.10">
    <property type="entry name" value="Type I PLP-dependent aspartate aminotransferase-like (Major domain)"/>
    <property type="match status" value="1"/>
</dbReference>
<keyword evidence="4" id="KW-0238">DNA-binding</keyword>
<dbReference type="Proteomes" id="UP000730482">
    <property type="component" value="Unassembled WGS sequence"/>
</dbReference>
<sequence>MAEILVTVDRAAGRLVEQLVVGLRDGIRAGRIAGGTVLPPSRQLAAELRLSRGIVVEAYQQLVAEGYVLSRTGAGTWVASGHAVGEGRALTRPDPAEAEPEFDLTPGRPDLGAFPRTAWVAAQRRVLSDLPHAGLGYGDPGGVARFREEIAGYLRRVRAADATPDRVVAINGSAHGLALGLQALYELGHRVLAVEDPSADRPRRLLAASGMALVGVPVDEAGLVVSELRRTDATVVFAGPAHQYPTGVVLAPARRAELIAWARTVDGTILEDDYDAEFRYDREPVGCLQGMAPDRVLYLGTTSKSLAPALRLGWAVAPPHLAGRLREIRLHSDLGGSVIDHLAMAHLIGTGAYDRHLRTVRRRYRARRDALVTALSAELPQWKVRGVAAGLHALVDLPDGSDEDALTAAAEAHGVRIQPLAPLRFAPGPPGLVLGYAGLAPGRLTEAARRLGTAAREG</sequence>
<dbReference type="PANTHER" id="PTHR46577">
    <property type="entry name" value="HTH-TYPE TRANSCRIPTIONAL REGULATORY PROTEIN GABR"/>
    <property type="match status" value="1"/>
</dbReference>
<dbReference type="InterPro" id="IPR036390">
    <property type="entry name" value="WH_DNA-bd_sf"/>
</dbReference>
<dbReference type="CDD" id="cd00609">
    <property type="entry name" value="AAT_like"/>
    <property type="match status" value="1"/>
</dbReference>
<keyword evidence="8" id="KW-1185">Reference proteome</keyword>
<organism evidence="7 8">
    <name type="scientific">Catenulispora pinistramenti</name>
    <dbReference type="NCBI Taxonomy" id="2705254"/>
    <lineage>
        <taxon>Bacteria</taxon>
        <taxon>Bacillati</taxon>
        <taxon>Actinomycetota</taxon>
        <taxon>Actinomycetes</taxon>
        <taxon>Catenulisporales</taxon>
        <taxon>Catenulisporaceae</taxon>
        <taxon>Catenulispora</taxon>
    </lineage>
</organism>
<dbReference type="EMBL" id="JAAFYZ010000224">
    <property type="protein sequence ID" value="MBS2552988.1"/>
    <property type="molecule type" value="Genomic_DNA"/>
</dbReference>
<dbReference type="Pfam" id="PF00392">
    <property type="entry name" value="GntR"/>
    <property type="match status" value="1"/>
</dbReference>
<dbReference type="Pfam" id="PF00155">
    <property type="entry name" value="Aminotran_1_2"/>
    <property type="match status" value="1"/>
</dbReference>
<dbReference type="CDD" id="cd07377">
    <property type="entry name" value="WHTH_GntR"/>
    <property type="match status" value="1"/>
</dbReference>
<evidence type="ECO:0000256" key="3">
    <source>
        <dbReference type="ARBA" id="ARBA00023015"/>
    </source>
</evidence>
<dbReference type="PROSITE" id="PS50949">
    <property type="entry name" value="HTH_GNTR"/>
    <property type="match status" value="1"/>
</dbReference>
<feature type="domain" description="HTH gntR-type" evidence="6">
    <location>
        <begin position="13"/>
        <end position="81"/>
    </location>
</feature>
<evidence type="ECO:0000259" key="6">
    <source>
        <dbReference type="PROSITE" id="PS50949"/>
    </source>
</evidence>
<name>A0ABS5L3R4_9ACTN</name>
<dbReference type="PANTHER" id="PTHR46577:SF1">
    <property type="entry name" value="HTH-TYPE TRANSCRIPTIONAL REGULATORY PROTEIN GABR"/>
    <property type="match status" value="1"/>
</dbReference>
<dbReference type="InterPro" id="IPR000524">
    <property type="entry name" value="Tscrpt_reg_HTH_GntR"/>
</dbReference>
<evidence type="ECO:0000256" key="5">
    <source>
        <dbReference type="ARBA" id="ARBA00023163"/>
    </source>
</evidence>
<keyword evidence="7" id="KW-0032">Aminotransferase</keyword>
<evidence type="ECO:0000256" key="1">
    <source>
        <dbReference type="ARBA" id="ARBA00005384"/>
    </source>
</evidence>
<comment type="caution">
    <text evidence="7">The sequence shown here is derived from an EMBL/GenBank/DDBJ whole genome shotgun (WGS) entry which is preliminary data.</text>
</comment>
<dbReference type="InterPro" id="IPR015424">
    <property type="entry name" value="PyrdxlP-dep_Trfase"/>
</dbReference>
<dbReference type="PRINTS" id="PR00035">
    <property type="entry name" value="HTHGNTR"/>
</dbReference>
<keyword evidence="3" id="KW-0805">Transcription regulation</keyword>
<comment type="similarity">
    <text evidence="1">In the C-terminal section; belongs to the class-I pyridoxal-phosphate-dependent aminotransferase family.</text>
</comment>
<protein>
    <submittedName>
        <fullName evidence="7">PLP-dependent aminotransferase family protein</fullName>
    </submittedName>
</protein>
<dbReference type="SMART" id="SM00345">
    <property type="entry name" value="HTH_GNTR"/>
    <property type="match status" value="1"/>
</dbReference>
<dbReference type="GO" id="GO:0008483">
    <property type="term" value="F:transaminase activity"/>
    <property type="evidence" value="ECO:0007669"/>
    <property type="project" value="UniProtKB-KW"/>
</dbReference>
<dbReference type="SUPFAM" id="SSF46785">
    <property type="entry name" value="Winged helix' DNA-binding domain"/>
    <property type="match status" value="1"/>
</dbReference>
<dbReference type="SUPFAM" id="SSF53383">
    <property type="entry name" value="PLP-dependent transferases"/>
    <property type="match status" value="1"/>
</dbReference>
<dbReference type="InterPro" id="IPR015421">
    <property type="entry name" value="PyrdxlP-dep_Trfase_major"/>
</dbReference>
<evidence type="ECO:0000256" key="4">
    <source>
        <dbReference type="ARBA" id="ARBA00023125"/>
    </source>
</evidence>
<dbReference type="RefSeq" id="WP_212019099.1">
    <property type="nucleotide sequence ID" value="NZ_JAAFYZ010000224.1"/>
</dbReference>
<keyword evidence="7" id="KW-0808">Transferase</keyword>
<dbReference type="InterPro" id="IPR051446">
    <property type="entry name" value="HTH_trans_reg/aminotransferase"/>
</dbReference>
<dbReference type="InterPro" id="IPR036388">
    <property type="entry name" value="WH-like_DNA-bd_sf"/>
</dbReference>
<keyword evidence="2" id="KW-0663">Pyridoxal phosphate</keyword>
<proteinExistence type="inferred from homology"/>
<keyword evidence="5" id="KW-0804">Transcription</keyword>
<dbReference type="InterPro" id="IPR004839">
    <property type="entry name" value="Aminotransferase_I/II_large"/>
</dbReference>
<evidence type="ECO:0000313" key="8">
    <source>
        <dbReference type="Proteomes" id="UP000730482"/>
    </source>
</evidence>
<reference evidence="7 8" key="1">
    <citation type="submission" date="2020-02" db="EMBL/GenBank/DDBJ databases">
        <title>Acidophilic actinobacteria isolated from forest soil.</title>
        <authorList>
            <person name="Golinska P."/>
        </authorList>
    </citation>
    <scope>NUCLEOTIDE SEQUENCE [LARGE SCALE GENOMIC DNA]</scope>
    <source>
        <strain evidence="7 8">NL8</strain>
    </source>
</reference>
<gene>
    <name evidence="7" type="ORF">KGQ19_39660</name>
</gene>
<evidence type="ECO:0000256" key="2">
    <source>
        <dbReference type="ARBA" id="ARBA00022898"/>
    </source>
</evidence>
<dbReference type="Gene3D" id="1.10.10.10">
    <property type="entry name" value="Winged helix-like DNA-binding domain superfamily/Winged helix DNA-binding domain"/>
    <property type="match status" value="1"/>
</dbReference>
<evidence type="ECO:0000313" key="7">
    <source>
        <dbReference type="EMBL" id="MBS2552988.1"/>
    </source>
</evidence>
<accession>A0ABS5L3R4</accession>